<reference evidence="11" key="2">
    <citation type="submission" date="2012-08" db="EMBL/GenBank/DDBJ databases">
        <title>Finished genome of Desulfosporosinus meridiei DSM 13257.</title>
        <authorList>
            <person name="Huntemann M."/>
            <person name="Wei C.-L."/>
            <person name="Han J."/>
            <person name="Detter J.C."/>
            <person name="Han C."/>
            <person name="Davenport K."/>
            <person name="Daligault H."/>
            <person name="Erkkila T."/>
            <person name="Gu W."/>
            <person name="Munk A.C.C."/>
            <person name="Teshima H."/>
            <person name="Xu Y."/>
            <person name="Chain P."/>
            <person name="Tapia R."/>
            <person name="Chen A."/>
            <person name="Krypides N."/>
            <person name="Mavromatis K."/>
            <person name="Markowitz V."/>
            <person name="Szeto E."/>
            <person name="Ivanova N."/>
            <person name="Mikhailova N."/>
            <person name="Ovchinnikova G."/>
            <person name="Pagani I."/>
            <person name="Pati A."/>
            <person name="Goodwin L."/>
            <person name="Peters L."/>
            <person name="Pitluck S."/>
            <person name="Woyke T."/>
            <person name="Pester M."/>
            <person name="Spring S."/>
            <person name="Ollivier B."/>
            <person name="Rattei T."/>
            <person name="Klenk H.-P."/>
            <person name="Wagner M."/>
            <person name="Loy A."/>
        </authorList>
    </citation>
    <scope>NUCLEOTIDE SEQUENCE [LARGE SCALE GENOMIC DNA]</scope>
    <source>
        <strain evidence="11">ATCC BAA-275 / DSM 13257 / NCIMB 13706 / S10</strain>
    </source>
</reference>
<dbReference type="GO" id="GO:0015031">
    <property type="term" value="P:protein transport"/>
    <property type="evidence" value="ECO:0007669"/>
    <property type="project" value="UniProtKB-KW"/>
</dbReference>
<dbReference type="Pfam" id="PF02108">
    <property type="entry name" value="FliH"/>
    <property type="match status" value="1"/>
</dbReference>
<evidence type="ECO:0000256" key="2">
    <source>
        <dbReference type="ARBA" id="ARBA00006602"/>
    </source>
</evidence>
<dbReference type="AlphaFoldDB" id="J7IVI3"/>
<dbReference type="InterPro" id="IPR018035">
    <property type="entry name" value="Flagellar_FliH/T3SS_HrpE"/>
</dbReference>
<evidence type="ECO:0000256" key="8">
    <source>
        <dbReference type="SAM" id="MobiDB-lite"/>
    </source>
</evidence>
<dbReference type="STRING" id="768704.Desmer_3914"/>
<dbReference type="Proteomes" id="UP000005262">
    <property type="component" value="Chromosome"/>
</dbReference>
<evidence type="ECO:0000313" key="11">
    <source>
        <dbReference type="Proteomes" id="UP000005262"/>
    </source>
</evidence>
<protein>
    <submittedName>
        <fullName evidence="10">Flagellar biosynthesis/type III secretory pathway protein</fullName>
    </submittedName>
</protein>
<dbReference type="PANTHER" id="PTHR34982">
    <property type="entry name" value="YOP PROTEINS TRANSLOCATION PROTEIN L"/>
    <property type="match status" value="1"/>
</dbReference>
<evidence type="ECO:0000256" key="3">
    <source>
        <dbReference type="ARBA" id="ARBA00022448"/>
    </source>
</evidence>
<dbReference type="OrthoDB" id="9786341at2"/>
<gene>
    <name evidence="10" type="ordered locus">Desmer_3914</name>
</gene>
<dbReference type="PANTHER" id="PTHR34982:SF1">
    <property type="entry name" value="FLAGELLAR ASSEMBLY PROTEIN FLIH"/>
    <property type="match status" value="1"/>
</dbReference>
<keyword evidence="6" id="KW-1006">Bacterial flagellum protein export</keyword>
<dbReference type="eggNOG" id="COG1317">
    <property type="taxonomic scope" value="Bacteria"/>
</dbReference>
<sequence>MRLSINGRVVKSWDVEVSTPRMVENHEGFQQLGSCLAVLTVGEEIESTEKRDQPNWRESSETKEQANQILEDAKVKAAQIISDAEAEAQKMLAQAEARVQELLDQAQAGLEHMQQEVRETTRAEIYPLAKEEGYQEGRKAGEAEGKRLTESANQLFLLAQRAVQEEYAKVDRELLHLAVKIAERIVRSTLAVEPQRLVAIIQSLTLLPLEREGWRLHVSPDDVRWLEGNLPCPWVVDESLNSGDCFLECQEGIFDGRLEAQLDKLEHTLREELEHGGVESVS</sequence>
<evidence type="ECO:0000256" key="6">
    <source>
        <dbReference type="ARBA" id="ARBA00023225"/>
    </source>
</evidence>
<feature type="domain" description="Flagellar assembly protein FliH/Type III secretion system HrpE" evidence="9">
    <location>
        <begin position="150"/>
        <end position="265"/>
    </location>
</feature>
<keyword evidence="10" id="KW-0282">Flagellum</keyword>
<comment type="function">
    <text evidence="1">Needed for flagellar regrowth and assembly.</text>
</comment>
<dbReference type="GO" id="GO:0005829">
    <property type="term" value="C:cytosol"/>
    <property type="evidence" value="ECO:0007669"/>
    <property type="project" value="TreeGrafter"/>
</dbReference>
<evidence type="ECO:0000259" key="9">
    <source>
        <dbReference type="Pfam" id="PF02108"/>
    </source>
</evidence>
<feature type="region of interest" description="Disordered" evidence="8">
    <location>
        <begin position="46"/>
        <end position="65"/>
    </location>
</feature>
<keyword evidence="11" id="KW-1185">Reference proteome</keyword>
<dbReference type="RefSeq" id="WP_014904659.1">
    <property type="nucleotide sequence ID" value="NC_018515.1"/>
</dbReference>
<dbReference type="InterPro" id="IPR051472">
    <property type="entry name" value="T3SS_Stator/FliH"/>
</dbReference>
<evidence type="ECO:0000256" key="5">
    <source>
        <dbReference type="ARBA" id="ARBA00022927"/>
    </source>
</evidence>
<keyword evidence="10" id="KW-0969">Cilium</keyword>
<dbReference type="GO" id="GO:0044781">
    <property type="term" value="P:bacterial-type flagellum organization"/>
    <property type="evidence" value="ECO:0007669"/>
    <property type="project" value="UniProtKB-KW"/>
</dbReference>
<organism evidence="10 11">
    <name type="scientific">Desulfosporosinus meridiei (strain ATCC BAA-275 / DSM 13257 / KCTC 12902 / NCIMB 13706 / S10)</name>
    <dbReference type="NCBI Taxonomy" id="768704"/>
    <lineage>
        <taxon>Bacteria</taxon>
        <taxon>Bacillati</taxon>
        <taxon>Bacillota</taxon>
        <taxon>Clostridia</taxon>
        <taxon>Eubacteriales</taxon>
        <taxon>Desulfitobacteriaceae</taxon>
        <taxon>Desulfosporosinus</taxon>
    </lineage>
</organism>
<dbReference type="EMBL" id="CP003629">
    <property type="protein sequence ID" value="AFQ45750.1"/>
    <property type="molecule type" value="Genomic_DNA"/>
</dbReference>
<keyword evidence="3" id="KW-0813">Transport</keyword>
<evidence type="ECO:0000256" key="7">
    <source>
        <dbReference type="SAM" id="Coils"/>
    </source>
</evidence>
<dbReference type="Gene3D" id="1.20.5.620">
    <property type="entry name" value="F1F0 ATP synthase subunit B, membrane domain"/>
    <property type="match status" value="1"/>
</dbReference>
<name>J7IVI3_DESMD</name>
<keyword evidence="10" id="KW-0966">Cell projection</keyword>
<dbReference type="HOGENOM" id="CLU_952257_0_0_9"/>
<evidence type="ECO:0000256" key="4">
    <source>
        <dbReference type="ARBA" id="ARBA00022795"/>
    </source>
</evidence>
<evidence type="ECO:0000256" key="1">
    <source>
        <dbReference type="ARBA" id="ARBA00003041"/>
    </source>
</evidence>
<proteinExistence type="inferred from homology"/>
<keyword evidence="5" id="KW-0653">Protein transport</keyword>
<comment type="similarity">
    <text evidence="2">Belongs to the FliH family.</text>
</comment>
<keyword evidence="4" id="KW-1005">Bacterial flagellum biogenesis</keyword>
<accession>J7IVI3</accession>
<reference evidence="10 11" key="1">
    <citation type="journal article" date="2012" name="J. Bacteriol.">
        <title>Complete genome sequences of Desulfosporosinus orientis DSM765T, Desulfosporosinus youngiae DSM17734T, Desulfosporosinus meridiei DSM13257T, and Desulfosporosinus acidiphilus DSM22704T.</title>
        <authorList>
            <person name="Pester M."/>
            <person name="Brambilla E."/>
            <person name="Alazard D."/>
            <person name="Rattei T."/>
            <person name="Weinmaier T."/>
            <person name="Han J."/>
            <person name="Lucas S."/>
            <person name="Lapidus A."/>
            <person name="Cheng J.F."/>
            <person name="Goodwin L."/>
            <person name="Pitluck S."/>
            <person name="Peters L."/>
            <person name="Ovchinnikova G."/>
            <person name="Teshima H."/>
            <person name="Detter J.C."/>
            <person name="Han C.S."/>
            <person name="Tapia R."/>
            <person name="Land M.L."/>
            <person name="Hauser L."/>
            <person name="Kyrpides N.C."/>
            <person name="Ivanova N.N."/>
            <person name="Pagani I."/>
            <person name="Huntmann M."/>
            <person name="Wei C.L."/>
            <person name="Davenport K.W."/>
            <person name="Daligault H."/>
            <person name="Chain P.S."/>
            <person name="Chen A."/>
            <person name="Mavromatis K."/>
            <person name="Markowitz V."/>
            <person name="Szeto E."/>
            <person name="Mikhailova N."/>
            <person name="Pati A."/>
            <person name="Wagner M."/>
            <person name="Woyke T."/>
            <person name="Ollivier B."/>
            <person name="Klenk H.P."/>
            <person name="Spring S."/>
            <person name="Loy A."/>
        </authorList>
    </citation>
    <scope>NUCLEOTIDE SEQUENCE [LARGE SCALE GENOMIC DNA]</scope>
    <source>
        <strain evidence="11">ATCC BAA-275 / DSM 13257 / NCIMB 13706 / S10</strain>
    </source>
</reference>
<feature type="coiled-coil region" evidence="7">
    <location>
        <begin position="67"/>
        <end position="123"/>
    </location>
</feature>
<dbReference type="CDD" id="cd06503">
    <property type="entry name" value="ATP-synt_Fo_b"/>
    <property type="match status" value="1"/>
</dbReference>
<dbReference type="KEGG" id="dmi:Desmer_3914"/>
<feature type="compositionally biased region" description="Basic and acidic residues" evidence="8">
    <location>
        <begin position="47"/>
        <end position="64"/>
    </location>
</feature>
<keyword evidence="7" id="KW-0175">Coiled coil</keyword>
<evidence type="ECO:0000313" key="10">
    <source>
        <dbReference type="EMBL" id="AFQ45750.1"/>
    </source>
</evidence>